<dbReference type="AlphaFoldDB" id="A0AAD3SXQ0"/>
<organism evidence="1 2">
    <name type="scientific">Nepenthes gracilis</name>
    <name type="common">Slender pitcher plant</name>
    <dbReference type="NCBI Taxonomy" id="150966"/>
    <lineage>
        <taxon>Eukaryota</taxon>
        <taxon>Viridiplantae</taxon>
        <taxon>Streptophyta</taxon>
        <taxon>Embryophyta</taxon>
        <taxon>Tracheophyta</taxon>
        <taxon>Spermatophyta</taxon>
        <taxon>Magnoliopsida</taxon>
        <taxon>eudicotyledons</taxon>
        <taxon>Gunneridae</taxon>
        <taxon>Pentapetalae</taxon>
        <taxon>Caryophyllales</taxon>
        <taxon>Nepenthaceae</taxon>
        <taxon>Nepenthes</taxon>
    </lineage>
</organism>
<proteinExistence type="predicted"/>
<comment type="caution">
    <text evidence="1">The sequence shown here is derived from an EMBL/GenBank/DDBJ whole genome shotgun (WGS) entry which is preliminary data.</text>
</comment>
<sequence length="86" mass="9708">MSSAMLSRLPKSPQFYCSLQVARIKWSRAKGESKKGERECCSALFFVAIDVDVAIFWSHYALLAHSLCSRGEAWRKITAELSLLIL</sequence>
<gene>
    <name evidence="1" type="ORF">Nepgr_020870</name>
</gene>
<keyword evidence="2" id="KW-1185">Reference proteome</keyword>
<dbReference type="EMBL" id="BSYO01000020">
    <property type="protein sequence ID" value="GMH19029.1"/>
    <property type="molecule type" value="Genomic_DNA"/>
</dbReference>
<name>A0AAD3SXQ0_NEPGR</name>
<evidence type="ECO:0000313" key="1">
    <source>
        <dbReference type="EMBL" id="GMH19029.1"/>
    </source>
</evidence>
<protein>
    <submittedName>
        <fullName evidence="1">Uncharacterized protein</fullName>
    </submittedName>
</protein>
<accession>A0AAD3SXQ0</accession>
<evidence type="ECO:0000313" key="2">
    <source>
        <dbReference type="Proteomes" id="UP001279734"/>
    </source>
</evidence>
<reference evidence="1" key="1">
    <citation type="submission" date="2023-05" db="EMBL/GenBank/DDBJ databases">
        <title>Nepenthes gracilis genome sequencing.</title>
        <authorList>
            <person name="Fukushima K."/>
        </authorList>
    </citation>
    <scope>NUCLEOTIDE SEQUENCE</scope>
    <source>
        <strain evidence="1">SING2019-196</strain>
    </source>
</reference>
<dbReference type="Proteomes" id="UP001279734">
    <property type="component" value="Unassembled WGS sequence"/>
</dbReference>